<reference evidence="8" key="1">
    <citation type="submission" date="2022-11" db="EMBL/GenBank/DDBJ databases">
        <authorList>
            <person name="Morgan W.R."/>
            <person name="Tartar A."/>
        </authorList>
    </citation>
    <scope>NUCLEOTIDE SEQUENCE</scope>
    <source>
        <strain evidence="8">ARSEF 373</strain>
    </source>
</reference>
<evidence type="ECO:0000256" key="4">
    <source>
        <dbReference type="ARBA" id="ARBA00023136"/>
    </source>
</evidence>
<keyword evidence="3 6" id="KW-1133">Transmembrane helix</keyword>
<proteinExistence type="predicted"/>
<evidence type="ECO:0000256" key="5">
    <source>
        <dbReference type="SAM" id="MobiDB-lite"/>
    </source>
</evidence>
<feature type="transmembrane region" description="Helical" evidence="6">
    <location>
        <begin position="43"/>
        <end position="71"/>
    </location>
</feature>
<evidence type="ECO:0000256" key="1">
    <source>
        <dbReference type="ARBA" id="ARBA00004308"/>
    </source>
</evidence>
<comment type="caution">
    <text evidence="8">The sequence shown here is derived from an EMBL/GenBank/DDBJ whole genome shotgun (WGS) entry which is preliminary data.</text>
</comment>
<sequence length="548" mass="61023">MEDVIGLPIDSSDSASSSRWWTLAMLRQVTSASTQTLAIATSAAIALLATSMLLPVVGIGLCVTCAVELLFQTLLLRHKYTQDRLVHTIEASLSARKAFDQAFTQSLDVVKRTELASRGYRLGCLLPPVGRVEEATSMKVKRQPTQYHELQCRRIRVRLRQWNDALERVSEAIAQRRPVTTVPMPVAVEQEETGGAATPSLLITALKKRHEISTLRLELVLRETLVNDLAALFQDELRTADVVAKQIETYIALTQQLTQWTRDLERGNARKLRYEAHADVVESVDDAKHTSPEVPDDVEDVRRAMDEVLATCETLKALAIGVQHDAVAFGEARTPEEADAVRAQWRIQVTRTQSQMHKLVTNLQDEWAVLNAAMERAIRGVSESPDAVPANETINNEEDADTTSAEATINATSDAPTDPEREYLMVFTGTSTGEKDFDLQALLRQQQLIDSTASVVPSFVSELQDVLDRRQELQATPTLVRQIGEDPKRETVDERPGTLARPTAAAPIVSMEDLRRVLPFTHTPIEEHAFGDESDDEEQEERASHRQE</sequence>
<feature type="region of interest" description="Disordered" evidence="5">
    <location>
        <begin position="382"/>
        <end position="417"/>
    </location>
</feature>
<accession>A0AAV2ZDG2</accession>
<gene>
    <name evidence="8" type="ORF">N0F65_012017</name>
</gene>
<dbReference type="Proteomes" id="UP001146120">
    <property type="component" value="Unassembled WGS sequence"/>
</dbReference>
<comment type="subcellular location">
    <subcellularLocation>
        <location evidence="1">Endomembrane system</location>
    </subcellularLocation>
</comment>
<feature type="compositionally biased region" description="Polar residues" evidence="5">
    <location>
        <begin position="402"/>
        <end position="415"/>
    </location>
</feature>
<keyword evidence="2 6" id="KW-0812">Transmembrane</keyword>
<evidence type="ECO:0000313" key="8">
    <source>
        <dbReference type="EMBL" id="DBA02645.1"/>
    </source>
</evidence>
<dbReference type="EMBL" id="DAKRPA010000029">
    <property type="protein sequence ID" value="DBA02645.1"/>
    <property type="molecule type" value="Genomic_DNA"/>
</dbReference>
<feature type="region of interest" description="Disordered" evidence="5">
    <location>
        <begin position="523"/>
        <end position="548"/>
    </location>
</feature>
<organism evidence="8 9">
    <name type="scientific">Lagenidium giganteum</name>
    <dbReference type="NCBI Taxonomy" id="4803"/>
    <lineage>
        <taxon>Eukaryota</taxon>
        <taxon>Sar</taxon>
        <taxon>Stramenopiles</taxon>
        <taxon>Oomycota</taxon>
        <taxon>Peronosporomycetes</taxon>
        <taxon>Pythiales</taxon>
        <taxon>Pythiaceae</taxon>
    </lineage>
</organism>
<dbReference type="Pfam" id="PF12632">
    <property type="entry name" value="Vezatin"/>
    <property type="match status" value="1"/>
</dbReference>
<keyword evidence="9" id="KW-1185">Reference proteome</keyword>
<protein>
    <recommendedName>
        <fullName evidence="7">Myosin-binding domain-containing protein</fullName>
    </recommendedName>
</protein>
<feature type="domain" description="Myosin-binding" evidence="7">
    <location>
        <begin position="61"/>
        <end position="137"/>
    </location>
</feature>
<evidence type="ECO:0000259" key="7">
    <source>
        <dbReference type="Pfam" id="PF12632"/>
    </source>
</evidence>
<dbReference type="GO" id="GO:0017022">
    <property type="term" value="F:myosin binding"/>
    <property type="evidence" value="ECO:0007669"/>
    <property type="project" value="InterPro"/>
</dbReference>
<dbReference type="GO" id="GO:0012505">
    <property type="term" value="C:endomembrane system"/>
    <property type="evidence" value="ECO:0007669"/>
    <property type="project" value="UniProtKB-SubCell"/>
</dbReference>
<evidence type="ECO:0000256" key="6">
    <source>
        <dbReference type="SAM" id="Phobius"/>
    </source>
</evidence>
<reference evidence="8" key="2">
    <citation type="journal article" date="2023" name="Microbiol Resour">
        <title>Decontamination and Annotation of the Draft Genome Sequence of the Oomycete Lagenidium giganteum ARSEF 373.</title>
        <authorList>
            <person name="Morgan W.R."/>
            <person name="Tartar A."/>
        </authorList>
    </citation>
    <scope>NUCLEOTIDE SEQUENCE</scope>
    <source>
        <strain evidence="8">ARSEF 373</strain>
    </source>
</reference>
<keyword evidence="4 6" id="KW-0472">Membrane</keyword>
<evidence type="ECO:0000313" key="9">
    <source>
        <dbReference type="Proteomes" id="UP001146120"/>
    </source>
</evidence>
<evidence type="ECO:0000256" key="3">
    <source>
        <dbReference type="ARBA" id="ARBA00022989"/>
    </source>
</evidence>
<evidence type="ECO:0000256" key="2">
    <source>
        <dbReference type="ARBA" id="ARBA00022692"/>
    </source>
</evidence>
<dbReference type="InterPro" id="IPR026859">
    <property type="entry name" value="Myosin-bd"/>
</dbReference>
<name>A0AAV2ZDG2_9STRA</name>
<dbReference type="AlphaFoldDB" id="A0AAV2ZDG2"/>